<protein>
    <submittedName>
        <fullName evidence="1">Uncharacterized protein</fullName>
    </submittedName>
</protein>
<dbReference type="EMBL" id="CAJRAF010000002">
    <property type="protein sequence ID" value="CAG4998077.1"/>
    <property type="molecule type" value="Genomic_DNA"/>
</dbReference>
<dbReference type="InterPro" id="IPR045767">
    <property type="entry name" value="DUF6134"/>
</dbReference>
<dbReference type="AlphaFoldDB" id="A0A916N3W6"/>
<comment type="caution">
    <text evidence="1">The sequence shown here is derived from an EMBL/GenBank/DDBJ whole genome shotgun (WGS) entry which is preliminary data.</text>
</comment>
<dbReference type="RefSeq" id="WP_229252718.1">
    <property type="nucleotide sequence ID" value="NZ_CAJRAF010000002.1"/>
</dbReference>
<reference evidence="1" key="1">
    <citation type="submission" date="2021-04" db="EMBL/GenBank/DDBJ databases">
        <authorList>
            <person name="Rodrigo-Torres L."/>
            <person name="Arahal R. D."/>
            <person name="Lucena T."/>
        </authorList>
    </citation>
    <scope>NUCLEOTIDE SEQUENCE</scope>
    <source>
        <strain evidence="1">CECT 9275</strain>
    </source>
</reference>
<accession>A0A916N3W6</accession>
<sequence>MKKSRDMKSDLRQLSRFTFALWVGMTATIHCGFAQTDVYNVSVAGKTVGSLRVYRIQPKNDIRVQRVESEFKFLFHSGKFSSQSSFEGGKLVSSVSTHYVNGDLKEKTRTDIKAGHVYEVLFSEKKDHVTQTKRLNYPIHNTVSTLFYQEPGEMREVYSERFGQMCSVKKLSEQRYQVTLPDGKQNLYSYRSGRCTEVEADLAGFKLRIVLNENRAN</sequence>
<name>A0A916N3W6_9BACT</name>
<dbReference type="Pfam" id="PF19630">
    <property type="entry name" value="DUF6134"/>
    <property type="match status" value="1"/>
</dbReference>
<dbReference type="Proteomes" id="UP000680038">
    <property type="component" value="Unassembled WGS sequence"/>
</dbReference>
<organism evidence="1 2">
    <name type="scientific">Dyadobacter helix</name>
    <dbReference type="NCBI Taxonomy" id="2822344"/>
    <lineage>
        <taxon>Bacteria</taxon>
        <taxon>Pseudomonadati</taxon>
        <taxon>Bacteroidota</taxon>
        <taxon>Cytophagia</taxon>
        <taxon>Cytophagales</taxon>
        <taxon>Spirosomataceae</taxon>
        <taxon>Dyadobacter</taxon>
    </lineage>
</organism>
<evidence type="ECO:0000313" key="2">
    <source>
        <dbReference type="Proteomes" id="UP000680038"/>
    </source>
</evidence>
<gene>
    <name evidence="1" type="ORF">DYBT9275_01921</name>
</gene>
<evidence type="ECO:0000313" key="1">
    <source>
        <dbReference type="EMBL" id="CAG4998077.1"/>
    </source>
</evidence>
<proteinExistence type="predicted"/>
<keyword evidence="2" id="KW-1185">Reference proteome</keyword>